<keyword evidence="4" id="KW-1185">Reference proteome</keyword>
<reference evidence="3 4" key="1">
    <citation type="submission" date="2023-10" db="EMBL/GenBank/DDBJ databases">
        <title>Development of a sustainable strategy for remediation of hydrocarbon-contaminated territories based on the waste exchange concept.</title>
        <authorList>
            <person name="Krivoruchko A."/>
        </authorList>
    </citation>
    <scope>NUCLEOTIDE SEQUENCE [LARGE SCALE GENOMIC DNA]</scope>
    <source>
        <strain evidence="3 4">IEGM 1327</strain>
    </source>
</reference>
<accession>A0ABU4CVA2</accession>
<dbReference type="Proteomes" id="UP001186104">
    <property type="component" value="Unassembled WGS sequence"/>
</dbReference>
<feature type="chain" id="PRO_5047180035" evidence="2">
    <location>
        <begin position="31"/>
        <end position="373"/>
    </location>
</feature>
<dbReference type="Gene3D" id="3.40.190.10">
    <property type="entry name" value="Periplasmic binding protein-like II"/>
    <property type="match status" value="2"/>
</dbReference>
<dbReference type="RefSeq" id="WP_317532178.1">
    <property type="nucleotide sequence ID" value="NZ_JAWLKF010000001.1"/>
</dbReference>
<evidence type="ECO:0000256" key="1">
    <source>
        <dbReference type="ARBA" id="ARBA00022729"/>
    </source>
</evidence>
<dbReference type="SUPFAM" id="SSF53850">
    <property type="entry name" value="Periplasmic binding protein-like II"/>
    <property type="match status" value="1"/>
</dbReference>
<name>A0ABU4CVA2_9NOCA</name>
<evidence type="ECO:0000256" key="2">
    <source>
        <dbReference type="SAM" id="SignalP"/>
    </source>
</evidence>
<proteinExistence type="predicted"/>
<keyword evidence="1 2" id="KW-0732">Signal</keyword>
<evidence type="ECO:0000313" key="4">
    <source>
        <dbReference type="Proteomes" id="UP001186104"/>
    </source>
</evidence>
<protein>
    <submittedName>
        <fullName evidence="3">Extracellular solute-binding protein</fullName>
    </submittedName>
</protein>
<organism evidence="3 4">
    <name type="scientific">Rhodococcus cerastii</name>
    <dbReference type="NCBI Taxonomy" id="908616"/>
    <lineage>
        <taxon>Bacteria</taxon>
        <taxon>Bacillati</taxon>
        <taxon>Actinomycetota</taxon>
        <taxon>Actinomycetes</taxon>
        <taxon>Mycobacteriales</taxon>
        <taxon>Nocardiaceae</taxon>
        <taxon>Rhodococcus</taxon>
    </lineage>
</organism>
<comment type="caution">
    <text evidence="3">The sequence shown here is derived from an EMBL/GenBank/DDBJ whole genome shotgun (WGS) entry which is preliminary data.</text>
</comment>
<gene>
    <name evidence="3" type="ORF">R3P93_00465</name>
</gene>
<evidence type="ECO:0000313" key="3">
    <source>
        <dbReference type="EMBL" id="MDV6301024.1"/>
    </source>
</evidence>
<dbReference type="Pfam" id="PF01547">
    <property type="entry name" value="SBP_bac_1"/>
    <property type="match status" value="1"/>
</dbReference>
<dbReference type="InterPro" id="IPR006059">
    <property type="entry name" value="SBP"/>
</dbReference>
<dbReference type="PANTHER" id="PTHR30006">
    <property type="entry name" value="THIAMINE-BINDING PERIPLASMIC PROTEIN-RELATED"/>
    <property type="match status" value="1"/>
</dbReference>
<sequence>MTTSTIRRFGAAVCAIAVAAVPACSPPPQAPSLAQSAASITEPGGALVIDGEQIADPDLWSQATSEGTITLYSGYTQDTESEVLEQFEADTGIDVKLVRLTSNRLYERLTAEYSTGRLDADVIRISDPGFVRGLAERGLFQPYLPGTANNLQDDVSFDDNRYFRTFNPIYTFGYNRAVVDDTDAPTSWNSLLEDRWDDKLGIAQAGSGGSALALTRFQRDVLGDDYLRRYSSEARVFDSIGAQLDALARGEINAGTVVVSSVNIANNENAPVDFVVPDEGVTSYDYYTGVADTARNLAAAQVFMNWNLSTRGQRVFTDLGEYSVRTDVDPPNILGVQLPDFTDPKVHRITQEESTTHSAEDQAAWNSIFGYNE</sequence>
<dbReference type="EMBL" id="JAWLKF010000001">
    <property type="protein sequence ID" value="MDV6301024.1"/>
    <property type="molecule type" value="Genomic_DNA"/>
</dbReference>
<feature type="signal peptide" evidence="2">
    <location>
        <begin position="1"/>
        <end position="30"/>
    </location>
</feature>